<dbReference type="Pfam" id="PF18962">
    <property type="entry name" value="Por_Secre_tail"/>
    <property type="match status" value="1"/>
</dbReference>
<dbReference type="AlphaFoldDB" id="A0A9D7XMS3"/>
<feature type="domain" description="T9SS-like galactose binding" evidence="3">
    <location>
        <begin position="26"/>
        <end position="166"/>
    </location>
</feature>
<feature type="signal peptide" evidence="1">
    <location>
        <begin position="1"/>
        <end position="23"/>
    </location>
</feature>
<evidence type="ECO:0000313" key="4">
    <source>
        <dbReference type="EMBL" id="MBK9981505.1"/>
    </source>
</evidence>
<dbReference type="InterPro" id="IPR026444">
    <property type="entry name" value="Secre_tail"/>
</dbReference>
<organism evidence="4 5">
    <name type="scientific">Candidatus Opimibacter skivensis</name>
    <dbReference type="NCBI Taxonomy" id="2982028"/>
    <lineage>
        <taxon>Bacteria</taxon>
        <taxon>Pseudomonadati</taxon>
        <taxon>Bacteroidota</taxon>
        <taxon>Saprospiria</taxon>
        <taxon>Saprospirales</taxon>
        <taxon>Saprospiraceae</taxon>
        <taxon>Candidatus Opimibacter</taxon>
    </lineage>
</organism>
<dbReference type="InterPro" id="IPR056600">
    <property type="entry name" value="GBD_T9SS_assoc"/>
</dbReference>
<name>A0A9D7XMS3_9BACT</name>
<protein>
    <submittedName>
        <fullName evidence="4">T9SS type A sorting domain-containing protein</fullName>
    </submittedName>
</protein>
<proteinExistence type="predicted"/>
<keyword evidence="1" id="KW-0732">Signal</keyword>
<dbReference type="NCBIfam" id="TIGR04183">
    <property type="entry name" value="Por_Secre_tail"/>
    <property type="match status" value="1"/>
</dbReference>
<sequence>MRINLPVSVLLLLLVSLTSGILAQPANDDCAAAFNVAYSTSEQTVVLTDGDSRGATASTTPLIGACSGSFFTDDTWYTFTTPAALPNGYVVIRGYFGDRPATDIPAIGMALYSSCGAAETAIQCFSSNVGGIDRMEIPAVCLIPNHTYALRAWSTGNTTATEGTFRIGVYTKLFATDHILWADRFDSNPFDRGWTTFGICAIEQDSSKNAVWDYLPNGSIQPGAFTPATTIISESFCNGAIGVNSDFNDSKGDAATVGTGAVPTALNATGSQSNPATYVVQTPALFTGDWNVSGISVVFDQAFRSLNSTYSLSFRNKNTGEAGWSDWVDFPLNLDDVVNADPTFNSVRQVLPHATDKDSVQIKITYLAHYYFWVIDDFKIIETECTNTRVQSNFFAIAPFAKIPADQVYPFAALSDIYNAGSCTQTNVSLNLTVKNATTNEVVYDKNLSYGAVESDSLAQNKLFPSLINLPKKVADYLGTYHLTQDLVDYDPSDNMISFPFSVGGDTFALETGFTRSVAVNNALYTAGAPLSYVYGNIFMPVVDAQLDHISWGVSNATAMAGKTVSIYLIEWTDTNGDQIAESGERTFIGLKDYTFTGAEGDNVIIDTELENFEDPQAPVVMKGGRIYMTVVEYVASLSTDPQFFLLASDDHNYSAQELAMDSAVAHGLAPRPLYFTVLGFSPDGNIANIDYEVKELNVNDSRIFFGNSIVPVIRIVTVHQDTTNTKDELPITNLISVYPNPSSDWLQVKMEFKKPYRDVQLRLLNTIGQTVFTKTLSTTLTNHIEPINVSGLAVGNYMLQIETVDGQRSLPVIVVR</sequence>
<evidence type="ECO:0000313" key="5">
    <source>
        <dbReference type="Proteomes" id="UP000808337"/>
    </source>
</evidence>
<accession>A0A9D7XMS3</accession>
<dbReference type="Proteomes" id="UP000808337">
    <property type="component" value="Unassembled WGS sequence"/>
</dbReference>
<reference evidence="4 5" key="1">
    <citation type="submission" date="2020-10" db="EMBL/GenBank/DDBJ databases">
        <title>Connecting structure to function with the recovery of over 1000 high-quality activated sludge metagenome-assembled genomes encoding full-length rRNA genes using long-read sequencing.</title>
        <authorList>
            <person name="Singleton C.M."/>
            <person name="Petriglieri F."/>
            <person name="Kristensen J.M."/>
            <person name="Kirkegaard R.H."/>
            <person name="Michaelsen T.Y."/>
            <person name="Andersen M.H."/>
            <person name="Karst S.M."/>
            <person name="Dueholm M.S."/>
            <person name="Nielsen P.H."/>
            <person name="Albertsen M."/>
        </authorList>
    </citation>
    <scope>NUCLEOTIDE SEQUENCE [LARGE SCALE GENOMIC DNA]</scope>
    <source>
        <strain evidence="4">Ribe_18-Q3-R11-54_MAXAC.273</strain>
    </source>
</reference>
<dbReference type="Pfam" id="PF23759">
    <property type="entry name" value="GBD_T9SS_assoc"/>
    <property type="match status" value="1"/>
</dbReference>
<evidence type="ECO:0000259" key="2">
    <source>
        <dbReference type="Pfam" id="PF18962"/>
    </source>
</evidence>
<gene>
    <name evidence="4" type="ORF">IPP15_03610</name>
</gene>
<comment type="caution">
    <text evidence="4">The sequence shown here is derived from an EMBL/GenBank/DDBJ whole genome shotgun (WGS) entry which is preliminary data.</text>
</comment>
<evidence type="ECO:0000256" key="1">
    <source>
        <dbReference type="SAM" id="SignalP"/>
    </source>
</evidence>
<dbReference type="EMBL" id="JADKGY010000001">
    <property type="protein sequence ID" value="MBK9981505.1"/>
    <property type="molecule type" value="Genomic_DNA"/>
</dbReference>
<feature type="domain" description="Secretion system C-terminal sorting" evidence="2">
    <location>
        <begin position="738"/>
        <end position="808"/>
    </location>
</feature>
<feature type="chain" id="PRO_5038516732" evidence="1">
    <location>
        <begin position="24"/>
        <end position="817"/>
    </location>
</feature>
<evidence type="ECO:0000259" key="3">
    <source>
        <dbReference type="Pfam" id="PF23759"/>
    </source>
</evidence>